<keyword evidence="5" id="KW-1185">Reference proteome</keyword>
<dbReference type="InterPro" id="IPR018357">
    <property type="entry name" value="Hexapep_transf_CS"/>
</dbReference>
<dbReference type="InterPro" id="IPR051159">
    <property type="entry name" value="Hexapeptide_acetyltransf"/>
</dbReference>
<name>A0A415E639_9FIRM</name>
<dbReference type="SUPFAM" id="SSF51161">
    <property type="entry name" value="Trimeric LpxA-like enzymes"/>
    <property type="match status" value="1"/>
</dbReference>
<evidence type="ECO:0000313" key="5">
    <source>
        <dbReference type="Proteomes" id="UP000284841"/>
    </source>
</evidence>
<dbReference type="Proteomes" id="UP000284841">
    <property type="component" value="Unassembled WGS sequence"/>
</dbReference>
<sequence length="187" mass="20191">MELNDFLDYVNSGNRITAPSEELAYCSYLSQEALKITAQINSGYHGPNELRQLFAQLCGQPVNETLRLIPPFYTDCGKNIHLGENVFLNAGCTFQDQGGITIGDRVLIGHHGTIVTLNHDFDPDKRQDLHPSPVFIGNDVWLGSNVTILPGVTIGDGAIIAAGAVVNRNIPARTIAAGVPAKVIKEI</sequence>
<dbReference type="RefSeq" id="WP_118333348.1">
    <property type="nucleotide sequence ID" value="NZ_AP025567.1"/>
</dbReference>
<evidence type="ECO:0000256" key="1">
    <source>
        <dbReference type="ARBA" id="ARBA00007274"/>
    </source>
</evidence>
<comment type="similarity">
    <text evidence="1">Belongs to the transferase hexapeptide repeat family.</text>
</comment>
<dbReference type="PANTHER" id="PTHR23416:SF23">
    <property type="entry name" value="ACETYLTRANSFERASE C18B11.09C-RELATED"/>
    <property type="match status" value="1"/>
</dbReference>
<dbReference type="PROSITE" id="PS00101">
    <property type="entry name" value="HEXAPEP_TRANSFERASES"/>
    <property type="match status" value="1"/>
</dbReference>
<dbReference type="STRING" id="1776384.GCA_900086585_02546"/>
<keyword evidence="2 4" id="KW-0808">Transferase</keyword>
<evidence type="ECO:0000256" key="2">
    <source>
        <dbReference type="ARBA" id="ARBA00022679"/>
    </source>
</evidence>
<dbReference type="Pfam" id="PF00132">
    <property type="entry name" value="Hexapep"/>
    <property type="match status" value="1"/>
</dbReference>
<proteinExistence type="inferred from homology"/>
<dbReference type="OrthoDB" id="9801697at2"/>
<reference evidence="4 5" key="1">
    <citation type="submission" date="2018-08" db="EMBL/GenBank/DDBJ databases">
        <title>A genome reference for cultivated species of the human gut microbiota.</title>
        <authorList>
            <person name="Zou Y."/>
            <person name="Xue W."/>
            <person name="Luo G."/>
        </authorList>
    </citation>
    <scope>NUCLEOTIDE SEQUENCE [LARGE SCALE GENOMIC DNA]</scope>
    <source>
        <strain evidence="4 5">AM07-24</strain>
    </source>
</reference>
<evidence type="ECO:0000313" key="4">
    <source>
        <dbReference type="EMBL" id="RHJ89247.1"/>
    </source>
</evidence>
<gene>
    <name evidence="4" type="ORF">DW099_01345</name>
</gene>
<accession>A0A415E639</accession>
<dbReference type="InterPro" id="IPR011004">
    <property type="entry name" value="Trimer_LpxA-like_sf"/>
</dbReference>
<dbReference type="CDD" id="cd03357">
    <property type="entry name" value="LbH_MAT_GAT"/>
    <property type="match status" value="1"/>
</dbReference>
<dbReference type="Gene3D" id="2.160.10.10">
    <property type="entry name" value="Hexapeptide repeat proteins"/>
    <property type="match status" value="1"/>
</dbReference>
<dbReference type="EMBL" id="QRMS01000001">
    <property type="protein sequence ID" value="RHJ89247.1"/>
    <property type="molecule type" value="Genomic_DNA"/>
</dbReference>
<dbReference type="GO" id="GO:0008374">
    <property type="term" value="F:O-acyltransferase activity"/>
    <property type="evidence" value="ECO:0007669"/>
    <property type="project" value="TreeGrafter"/>
</dbReference>
<dbReference type="PANTHER" id="PTHR23416">
    <property type="entry name" value="SIALIC ACID SYNTHASE-RELATED"/>
    <property type="match status" value="1"/>
</dbReference>
<dbReference type="InterPro" id="IPR001451">
    <property type="entry name" value="Hexapep"/>
</dbReference>
<organism evidence="4 5">
    <name type="scientific">Emergencia timonensis</name>
    <dbReference type="NCBI Taxonomy" id="1776384"/>
    <lineage>
        <taxon>Bacteria</taxon>
        <taxon>Bacillati</taxon>
        <taxon>Bacillota</taxon>
        <taxon>Clostridia</taxon>
        <taxon>Peptostreptococcales</taxon>
        <taxon>Anaerovoracaceae</taxon>
        <taxon>Emergencia</taxon>
    </lineage>
</organism>
<dbReference type="AlphaFoldDB" id="A0A415E639"/>
<keyword evidence="3" id="KW-0677">Repeat</keyword>
<protein>
    <submittedName>
        <fullName evidence="4">Sugar O-acetyltransferase</fullName>
    </submittedName>
</protein>
<evidence type="ECO:0000256" key="3">
    <source>
        <dbReference type="ARBA" id="ARBA00022737"/>
    </source>
</evidence>
<comment type="caution">
    <text evidence="4">The sequence shown here is derived from an EMBL/GenBank/DDBJ whole genome shotgun (WGS) entry which is preliminary data.</text>
</comment>